<keyword evidence="6" id="KW-0143">Chaperone</keyword>
<evidence type="ECO:0000256" key="2">
    <source>
        <dbReference type="ARBA" id="ARBA00022553"/>
    </source>
</evidence>
<evidence type="ECO:0000256" key="7">
    <source>
        <dbReference type="SAM" id="MobiDB-lite"/>
    </source>
</evidence>
<dbReference type="PRINTS" id="PR00301">
    <property type="entry name" value="HEATSHOCK70"/>
</dbReference>
<evidence type="ECO:0000256" key="3">
    <source>
        <dbReference type="ARBA" id="ARBA00022741"/>
    </source>
</evidence>
<keyword evidence="5" id="KW-0346">Stress response</keyword>
<dbReference type="EMBL" id="BMPI01000066">
    <property type="protein sequence ID" value="GGM73539.1"/>
    <property type="molecule type" value="Genomic_DNA"/>
</dbReference>
<dbReference type="InterPro" id="IPR043129">
    <property type="entry name" value="ATPase_NBD"/>
</dbReference>
<accession>A0A917X5Y9</accession>
<dbReference type="PANTHER" id="PTHR19375">
    <property type="entry name" value="HEAT SHOCK PROTEIN 70KDA"/>
    <property type="match status" value="1"/>
</dbReference>
<dbReference type="AlphaFoldDB" id="A0A917X5Y9"/>
<dbReference type="GO" id="GO:0140662">
    <property type="term" value="F:ATP-dependent protein folding chaperone"/>
    <property type="evidence" value="ECO:0007669"/>
    <property type="project" value="InterPro"/>
</dbReference>
<evidence type="ECO:0000256" key="1">
    <source>
        <dbReference type="ARBA" id="ARBA00007381"/>
    </source>
</evidence>
<dbReference type="SUPFAM" id="SSF100920">
    <property type="entry name" value="Heat shock protein 70kD (HSP70), peptide-binding domain"/>
    <property type="match status" value="1"/>
</dbReference>
<keyword evidence="9" id="KW-1185">Reference proteome</keyword>
<comment type="caution">
    <text evidence="8">The sequence shown here is derived from an EMBL/GenBank/DDBJ whole genome shotgun (WGS) entry which is preliminary data.</text>
</comment>
<dbReference type="Proteomes" id="UP000642070">
    <property type="component" value="Unassembled WGS sequence"/>
</dbReference>
<dbReference type="Pfam" id="PF00012">
    <property type="entry name" value="HSP70"/>
    <property type="match status" value="3"/>
</dbReference>
<dbReference type="FunFam" id="3.30.420.40:FF:000071">
    <property type="entry name" value="Molecular chaperone DnaK"/>
    <property type="match status" value="1"/>
</dbReference>
<evidence type="ECO:0000256" key="4">
    <source>
        <dbReference type="ARBA" id="ARBA00022840"/>
    </source>
</evidence>
<evidence type="ECO:0000313" key="9">
    <source>
        <dbReference type="Proteomes" id="UP000642070"/>
    </source>
</evidence>
<feature type="compositionally biased region" description="Low complexity" evidence="7">
    <location>
        <begin position="359"/>
        <end position="377"/>
    </location>
</feature>
<proteinExistence type="inferred from homology"/>
<dbReference type="InterPro" id="IPR029047">
    <property type="entry name" value="HSP70_peptide-bd_sf"/>
</dbReference>
<reference evidence="8" key="2">
    <citation type="submission" date="2020-09" db="EMBL/GenBank/DDBJ databases">
        <authorList>
            <person name="Sun Q."/>
            <person name="Ohkuma M."/>
        </authorList>
    </citation>
    <scope>NUCLEOTIDE SEQUENCE</scope>
    <source>
        <strain evidence="8">JCM 19831</strain>
    </source>
</reference>
<comment type="similarity">
    <text evidence="1">Belongs to the heat shock protein 70 family.</text>
</comment>
<evidence type="ECO:0000313" key="8">
    <source>
        <dbReference type="EMBL" id="GGM73539.1"/>
    </source>
</evidence>
<keyword evidence="4" id="KW-0067">ATP-binding</keyword>
<dbReference type="Gene3D" id="2.60.34.10">
    <property type="entry name" value="Substrate Binding Domain Of DNAk, Chain A, domain 1"/>
    <property type="match status" value="1"/>
</dbReference>
<dbReference type="Gene3D" id="3.30.420.40">
    <property type="match status" value="4"/>
</dbReference>
<organism evidence="8 9">
    <name type="scientific">Dactylosporangium sucinum</name>
    <dbReference type="NCBI Taxonomy" id="1424081"/>
    <lineage>
        <taxon>Bacteria</taxon>
        <taxon>Bacillati</taxon>
        <taxon>Actinomycetota</taxon>
        <taxon>Actinomycetes</taxon>
        <taxon>Micromonosporales</taxon>
        <taxon>Micromonosporaceae</taxon>
        <taxon>Dactylosporangium</taxon>
    </lineage>
</organism>
<dbReference type="RefSeq" id="WP_190256108.1">
    <property type="nucleotide sequence ID" value="NZ_BMPI01000066.1"/>
</dbReference>
<keyword evidence="3" id="KW-0547">Nucleotide-binding</keyword>
<dbReference type="SUPFAM" id="SSF53067">
    <property type="entry name" value="Actin-like ATPase domain"/>
    <property type="match status" value="4"/>
</dbReference>
<gene>
    <name evidence="8" type="ORF">GCM10007977_088880</name>
</gene>
<dbReference type="Gene3D" id="3.90.640.10">
    <property type="entry name" value="Actin, Chain A, domain 4"/>
    <property type="match status" value="2"/>
</dbReference>
<evidence type="ECO:0000256" key="6">
    <source>
        <dbReference type="ARBA" id="ARBA00023186"/>
    </source>
</evidence>
<name>A0A917X5Y9_9ACTN</name>
<dbReference type="FunFam" id="3.90.640.10:FF:000003">
    <property type="entry name" value="Molecular chaperone DnaK"/>
    <property type="match status" value="1"/>
</dbReference>
<evidence type="ECO:0000256" key="5">
    <source>
        <dbReference type="ARBA" id="ARBA00023016"/>
    </source>
</evidence>
<dbReference type="InterPro" id="IPR013126">
    <property type="entry name" value="Hsp_70_fam"/>
</dbReference>
<feature type="region of interest" description="Disordered" evidence="7">
    <location>
        <begin position="359"/>
        <end position="381"/>
    </location>
</feature>
<dbReference type="GO" id="GO:0005524">
    <property type="term" value="F:ATP binding"/>
    <property type="evidence" value="ECO:0007669"/>
    <property type="project" value="UniProtKB-KW"/>
</dbReference>
<reference evidence="8" key="1">
    <citation type="journal article" date="2014" name="Int. J. Syst. Evol. Microbiol.">
        <title>Complete genome sequence of Corynebacterium casei LMG S-19264T (=DSM 44701T), isolated from a smear-ripened cheese.</title>
        <authorList>
            <consortium name="US DOE Joint Genome Institute (JGI-PGF)"/>
            <person name="Walter F."/>
            <person name="Albersmeier A."/>
            <person name="Kalinowski J."/>
            <person name="Ruckert C."/>
        </authorList>
    </citation>
    <scope>NUCLEOTIDE SEQUENCE</scope>
    <source>
        <strain evidence="8">JCM 19831</strain>
    </source>
</reference>
<protein>
    <submittedName>
        <fullName evidence="8">Uncharacterized protein</fullName>
    </submittedName>
</protein>
<sequence length="964" mass="99044">MSGPGPRLAVDFGTSTTVAMLQDRGGRVRPLLFDASPLLGSGVFAGADPDAELLTGGDAERAAVGLPQGLEPYPKQRVDDGTVWLADRDVPVADLIAAVLGRVAAEARRVAGDLPGEVVLTHPSSWRRLRRGVLAAAAARAGLGAVRLVAEPVAAAAYYAGRLGHELPEGRCLVVYDLGAGTFDVSVVRRAGAGFTVLAHDGLADVGGVYLDAALVEHVRALTAGRPGAADGWAALDRPRSTSERRVRHQLQLDARAVKEQLSRRPSAELHVPLVDADVHVTRAEFEALARPHLERTTALTATVLRSVGVGPDELAGVFLVGGASRVPLAATLLHRALRVAPTTLDLPELVVAEGALQAESEPAPPAAGRASAPRPAARAEDVTELRAAAADERVARRDEALHLAGRLLRGGDPSVRTAACTLLLGLVGDADAALARRARELWYASGLGALPGPPGGGNGAWNGPGNGAVVGIDVGSAESAVAVLERGRAVPVPNAEGALSTPSVVAVTADGSTLTGAAAARQALTNPEHTVRAPALLLGTGWALDRAGARYTAEDLVTILLARLHADAEAHLGGPIHGAVLTAPASFDHVQRLALAGAARRAGLPVLRVISAPAAALLGHGAHHGGEQIVLLVDLGAGTLDVALADVGDGLIDLKATAGDQHLGGDDWDRRIAERIAEQVRQDHGLDLAAQPAALARLREAAEAARIELSAAGSAQLHLPYLGVSPAGPVHVTDTLTRSALEAQTRDLLHRCSGPVDRVVIASGVPIADVDRVVLTGGAARMPAVAELVRGLTGGRTPYRGLPPEAVVTGAAVQAGILTGHVRDTLVLESTALDLGFELAGGTQHILVPRHTPIPHRSWTLVTTGTDGQTSLLVRVCEGDHPVAASNRPLAAFELTGLPTAPKGMVEIELEFDIDANGILTVTARDRVTGSDRTVVVDTVATDDAALAAGPASTLPVPLHRPA</sequence>
<keyword evidence="2" id="KW-0597">Phosphoprotein</keyword>